<organism evidence="1 2">
    <name type="scientific">Naganishia adeliensis</name>
    <dbReference type="NCBI Taxonomy" id="92952"/>
    <lineage>
        <taxon>Eukaryota</taxon>
        <taxon>Fungi</taxon>
        <taxon>Dikarya</taxon>
        <taxon>Basidiomycota</taxon>
        <taxon>Agaricomycotina</taxon>
        <taxon>Tremellomycetes</taxon>
        <taxon>Filobasidiales</taxon>
        <taxon>Filobasidiaceae</taxon>
        <taxon>Naganishia</taxon>
    </lineage>
</organism>
<reference evidence="1" key="1">
    <citation type="submission" date="2023-04" db="EMBL/GenBank/DDBJ databases">
        <title>Draft Genome sequencing of Naganishia species isolated from polar environments using Oxford Nanopore Technology.</title>
        <authorList>
            <person name="Leo P."/>
            <person name="Venkateswaran K."/>
        </authorList>
    </citation>
    <scope>NUCLEOTIDE SEQUENCE</scope>
    <source>
        <strain evidence="1">MNA-CCFEE 5262</strain>
    </source>
</reference>
<sequence length="521" mass="57160">MTAANAQFLKFIDENQDAFIQRLAEAVAIPSYRPEVHRMGDWLAAKLESLGVKVEKRPLGKQMLEGQELDLPAALLGELGNDPNKKTLLIYGHFDVQPASMSDGWKYPPFELTVDPEGTGKLFGRGSSDDKGPILGWVNVIEAHVKQGLEMPVNLKMCFEGMEESGSEGLDELISEEKDKFFKGVDCVCISGLNTTTPCLTYGLRGIAYFKISVSGPARDLHSGVFGATVHEPMTDLIHLMSRLVTTDGKILIPGLMDLVAPLTEEERKRYEVINASIEDFDNAVGAAITFSDDKVTTLMGRMRYPSLSLHGIEGAFYGAGCKTVIPAAVHGKFSIRLVPNLTLAEVTKLVCDYVNAEFAKINTKSKMTVEMVHGGEPWVCDTRVRDFRPTPTTTVTELPIKLPRASMVVPRITREKEASSTCRLDTSFILLIFRLCCSGSIPVTLSFADALGVNVLLLPMGRGDDGAHSFVYSYHIDIFIGSTLTLYLPPCSTNEKLDTDNFIRGSKLLGTYLYELAVAQ</sequence>
<evidence type="ECO:0000313" key="2">
    <source>
        <dbReference type="Proteomes" id="UP001230649"/>
    </source>
</evidence>
<dbReference type="EMBL" id="JASBWS010000005">
    <property type="protein sequence ID" value="KAJ9115633.1"/>
    <property type="molecule type" value="Genomic_DNA"/>
</dbReference>
<protein>
    <submittedName>
        <fullName evidence="1">Uncharacterized protein</fullName>
    </submittedName>
</protein>
<name>A0ACC2WVU7_9TREE</name>
<gene>
    <name evidence="1" type="ORF">QFC20_000960</name>
</gene>
<accession>A0ACC2WVU7</accession>
<dbReference type="Proteomes" id="UP001230649">
    <property type="component" value="Unassembled WGS sequence"/>
</dbReference>
<proteinExistence type="predicted"/>
<comment type="caution">
    <text evidence="1">The sequence shown here is derived from an EMBL/GenBank/DDBJ whole genome shotgun (WGS) entry which is preliminary data.</text>
</comment>
<evidence type="ECO:0000313" key="1">
    <source>
        <dbReference type="EMBL" id="KAJ9115633.1"/>
    </source>
</evidence>
<keyword evidence="2" id="KW-1185">Reference proteome</keyword>